<sequence>MDFSLRPATAADAEAIMVMHLQSHEETYGRQLPESFFAMRRRTLPARVERLRNTMFREHIPMLAYDGGGLVGVAGAGPARDADAPVPLELHWIYTLARVHGSGAGQLLLDAVVGEKAACLWVLEDNPRAQAFYARNGFALDGERKLMPPEWSSLPEVRMVRPEACAAPASATLAG</sequence>
<evidence type="ECO:0000256" key="1">
    <source>
        <dbReference type="ARBA" id="ARBA00022679"/>
    </source>
</evidence>
<name>A0ABS4YY09_9MICC</name>
<dbReference type="InterPro" id="IPR016181">
    <property type="entry name" value="Acyl_CoA_acyltransferase"/>
</dbReference>
<dbReference type="Proteomes" id="UP000711614">
    <property type="component" value="Unassembled WGS sequence"/>
</dbReference>
<dbReference type="InterPro" id="IPR000182">
    <property type="entry name" value="GNAT_dom"/>
</dbReference>
<evidence type="ECO:0000256" key="2">
    <source>
        <dbReference type="ARBA" id="ARBA00023315"/>
    </source>
</evidence>
<evidence type="ECO:0000313" key="4">
    <source>
        <dbReference type="EMBL" id="MBP2412918.1"/>
    </source>
</evidence>
<dbReference type="PROSITE" id="PS51186">
    <property type="entry name" value="GNAT"/>
    <property type="match status" value="1"/>
</dbReference>
<dbReference type="Gene3D" id="3.40.630.30">
    <property type="match status" value="1"/>
</dbReference>
<proteinExistence type="predicted"/>
<protein>
    <submittedName>
        <fullName evidence="4">GNAT superfamily N-acetyltransferase</fullName>
    </submittedName>
</protein>
<keyword evidence="1" id="KW-0808">Transferase</keyword>
<organism evidence="4 5">
    <name type="scientific">Arthrobacter stackebrandtii</name>
    <dbReference type="NCBI Taxonomy" id="272161"/>
    <lineage>
        <taxon>Bacteria</taxon>
        <taxon>Bacillati</taxon>
        <taxon>Actinomycetota</taxon>
        <taxon>Actinomycetes</taxon>
        <taxon>Micrococcales</taxon>
        <taxon>Micrococcaceae</taxon>
        <taxon>Arthrobacter</taxon>
    </lineage>
</organism>
<dbReference type="SUPFAM" id="SSF55729">
    <property type="entry name" value="Acyl-CoA N-acyltransferases (Nat)"/>
    <property type="match status" value="1"/>
</dbReference>
<gene>
    <name evidence="4" type="ORF">JOF48_001717</name>
</gene>
<dbReference type="InterPro" id="IPR050832">
    <property type="entry name" value="Bact_Acetyltransf"/>
</dbReference>
<dbReference type="RefSeq" id="WP_209679633.1">
    <property type="nucleotide sequence ID" value="NZ_JAGIOI010000001.1"/>
</dbReference>
<reference evidence="4 5" key="1">
    <citation type="submission" date="2021-03" db="EMBL/GenBank/DDBJ databases">
        <title>Sequencing the genomes of 1000 actinobacteria strains.</title>
        <authorList>
            <person name="Klenk H.-P."/>
        </authorList>
    </citation>
    <scope>NUCLEOTIDE SEQUENCE [LARGE SCALE GENOMIC DNA]</scope>
    <source>
        <strain evidence="4 5">DSM 16005</strain>
    </source>
</reference>
<evidence type="ECO:0000259" key="3">
    <source>
        <dbReference type="PROSITE" id="PS51186"/>
    </source>
</evidence>
<dbReference type="PANTHER" id="PTHR43877">
    <property type="entry name" value="AMINOALKYLPHOSPHONATE N-ACETYLTRANSFERASE-RELATED-RELATED"/>
    <property type="match status" value="1"/>
</dbReference>
<feature type="domain" description="N-acetyltransferase" evidence="3">
    <location>
        <begin position="3"/>
        <end position="164"/>
    </location>
</feature>
<evidence type="ECO:0000313" key="5">
    <source>
        <dbReference type="Proteomes" id="UP000711614"/>
    </source>
</evidence>
<dbReference type="EMBL" id="JAGIOI010000001">
    <property type="protein sequence ID" value="MBP2412918.1"/>
    <property type="molecule type" value="Genomic_DNA"/>
</dbReference>
<keyword evidence="5" id="KW-1185">Reference proteome</keyword>
<accession>A0ABS4YY09</accession>
<keyword evidence="2" id="KW-0012">Acyltransferase</keyword>
<dbReference type="Pfam" id="PF13508">
    <property type="entry name" value="Acetyltransf_7"/>
    <property type="match status" value="1"/>
</dbReference>
<comment type="caution">
    <text evidence="4">The sequence shown here is derived from an EMBL/GenBank/DDBJ whole genome shotgun (WGS) entry which is preliminary data.</text>
</comment>